<dbReference type="PRINTS" id="PR00368">
    <property type="entry name" value="FADPNR"/>
</dbReference>
<feature type="domain" description="FAD/NAD(P)-binding" evidence="8">
    <location>
        <begin position="11"/>
        <end position="324"/>
    </location>
</feature>
<dbReference type="GO" id="GO:0005737">
    <property type="term" value="C:cytoplasm"/>
    <property type="evidence" value="ECO:0007669"/>
    <property type="project" value="TreeGrafter"/>
</dbReference>
<dbReference type="InterPro" id="IPR023753">
    <property type="entry name" value="FAD/NAD-binding_dom"/>
</dbReference>
<keyword evidence="2" id="KW-0547">Nucleotide-binding</keyword>
<dbReference type="GO" id="GO:0005524">
    <property type="term" value="F:ATP binding"/>
    <property type="evidence" value="ECO:0007669"/>
    <property type="project" value="UniProtKB-KW"/>
</dbReference>
<dbReference type="InterPro" id="IPR017584">
    <property type="entry name" value="Pyridine_nucleo_diS_OxRdtase_N"/>
</dbReference>
<comment type="caution">
    <text evidence="9">The sequence shown here is derived from an EMBL/GenBank/DDBJ whole genome shotgun (WGS) entry which is preliminary data.</text>
</comment>
<feature type="domain" description="PurM-like C-terminal" evidence="7">
    <location>
        <begin position="574"/>
        <end position="743"/>
    </location>
</feature>
<keyword evidence="1" id="KW-0808">Transferase</keyword>
<dbReference type="Gene3D" id="3.30.1330.10">
    <property type="entry name" value="PurM-like, N-terminal domain"/>
    <property type="match status" value="1"/>
</dbReference>
<reference evidence="9 10" key="2">
    <citation type="submission" date="2018-06" db="EMBL/GenBank/DDBJ databases">
        <title>Metagenomic assembly of (sub)arctic Cyanobacteria and their associated microbiome from non-axenic cultures.</title>
        <authorList>
            <person name="Baurain D."/>
        </authorList>
    </citation>
    <scope>NUCLEOTIDE SEQUENCE [LARGE SCALE GENOMIC DNA]</scope>
    <source>
        <strain evidence="9">ULC041bin1</strain>
    </source>
</reference>
<dbReference type="CDD" id="cd02195">
    <property type="entry name" value="SelD"/>
    <property type="match status" value="1"/>
</dbReference>
<evidence type="ECO:0000313" key="9">
    <source>
        <dbReference type="EMBL" id="PZO35381.1"/>
    </source>
</evidence>
<dbReference type="SUPFAM" id="SSF55326">
    <property type="entry name" value="PurM N-terminal domain-like"/>
    <property type="match status" value="1"/>
</dbReference>
<dbReference type="Pfam" id="PF07992">
    <property type="entry name" value="Pyr_redox_2"/>
    <property type="match status" value="1"/>
</dbReference>
<accession>A0A2W4XHS4</accession>
<dbReference type="SUPFAM" id="SSF51905">
    <property type="entry name" value="FAD/NAD(P)-binding domain"/>
    <property type="match status" value="1"/>
</dbReference>
<dbReference type="AlphaFoldDB" id="A0A2W4XHS4"/>
<dbReference type="InterPro" id="IPR036188">
    <property type="entry name" value="FAD/NAD-bd_sf"/>
</dbReference>
<proteinExistence type="predicted"/>
<dbReference type="Pfam" id="PF02769">
    <property type="entry name" value="AIRS_C"/>
    <property type="match status" value="1"/>
</dbReference>
<dbReference type="InterPro" id="IPR016188">
    <property type="entry name" value="PurM-like_N"/>
</dbReference>
<dbReference type="NCBIfam" id="TIGR00476">
    <property type="entry name" value="selD"/>
    <property type="match status" value="1"/>
</dbReference>
<gene>
    <name evidence="9" type="primary">selD</name>
    <name evidence="9" type="ORF">DCF17_18755</name>
</gene>
<dbReference type="GO" id="GO:0004756">
    <property type="term" value="F:selenide, water dikinase activity"/>
    <property type="evidence" value="ECO:0007669"/>
    <property type="project" value="TreeGrafter"/>
</dbReference>
<dbReference type="InterPro" id="IPR010918">
    <property type="entry name" value="PurM-like_C_dom"/>
</dbReference>
<dbReference type="SUPFAM" id="SSF56042">
    <property type="entry name" value="PurM C-terminal domain-like"/>
    <property type="match status" value="1"/>
</dbReference>
<dbReference type="GO" id="GO:0016260">
    <property type="term" value="P:selenocysteine biosynthetic process"/>
    <property type="evidence" value="ECO:0007669"/>
    <property type="project" value="TreeGrafter"/>
</dbReference>
<evidence type="ECO:0000256" key="4">
    <source>
        <dbReference type="ARBA" id="ARBA00022840"/>
    </source>
</evidence>
<evidence type="ECO:0000256" key="2">
    <source>
        <dbReference type="ARBA" id="ARBA00022741"/>
    </source>
</evidence>
<dbReference type="PANTHER" id="PTHR10256:SF0">
    <property type="entry name" value="INACTIVE SELENIDE, WATER DIKINASE-LIKE PROTEIN-RELATED"/>
    <property type="match status" value="1"/>
</dbReference>
<evidence type="ECO:0000259" key="8">
    <source>
        <dbReference type="Pfam" id="PF07992"/>
    </source>
</evidence>
<evidence type="ECO:0000256" key="3">
    <source>
        <dbReference type="ARBA" id="ARBA00022777"/>
    </source>
</evidence>
<evidence type="ECO:0000256" key="1">
    <source>
        <dbReference type="ARBA" id="ARBA00022679"/>
    </source>
</evidence>
<reference evidence="10" key="1">
    <citation type="submission" date="2018-04" db="EMBL/GenBank/DDBJ databases">
        <authorList>
            <person name="Cornet L."/>
        </authorList>
    </citation>
    <scope>NUCLEOTIDE SEQUENCE [LARGE SCALE GENOMIC DNA]</scope>
</reference>
<dbReference type="Gene3D" id="3.90.650.10">
    <property type="entry name" value="PurM-like C-terminal domain"/>
    <property type="match status" value="1"/>
</dbReference>
<evidence type="ECO:0000259" key="6">
    <source>
        <dbReference type="Pfam" id="PF00586"/>
    </source>
</evidence>
<dbReference type="Proteomes" id="UP000249081">
    <property type="component" value="Unassembled WGS sequence"/>
</dbReference>
<keyword evidence="4" id="KW-0067">ATP-binding</keyword>
<dbReference type="InterPro" id="IPR036676">
    <property type="entry name" value="PurM-like_C_sf"/>
</dbReference>
<evidence type="ECO:0000259" key="7">
    <source>
        <dbReference type="Pfam" id="PF02769"/>
    </source>
</evidence>
<dbReference type="GO" id="GO:0016491">
    <property type="term" value="F:oxidoreductase activity"/>
    <property type="evidence" value="ECO:0007669"/>
    <property type="project" value="InterPro"/>
</dbReference>
<evidence type="ECO:0000313" key="10">
    <source>
        <dbReference type="Proteomes" id="UP000249081"/>
    </source>
</evidence>
<feature type="domain" description="PurM-like N-terminal" evidence="6">
    <location>
        <begin position="453"/>
        <end position="561"/>
    </location>
</feature>
<protein>
    <submittedName>
        <fullName evidence="9">Selenide, water dikinase SelD</fullName>
    </submittedName>
</protein>
<dbReference type="NCBIfam" id="TIGR03169">
    <property type="entry name" value="Nterm_to_SelD"/>
    <property type="match status" value="1"/>
</dbReference>
<dbReference type="Gene3D" id="3.50.50.100">
    <property type="match status" value="1"/>
</dbReference>
<keyword evidence="5" id="KW-0711">Selenium</keyword>
<dbReference type="EMBL" id="QBMN01000170">
    <property type="protein sequence ID" value="PZO35381.1"/>
    <property type="molecule type" value="Genomic_DNA"/>
</dbReference>
<name>A0A2W4XHS4_9CYAN</name>
<dbReference type="Pfam" id="PF00586">
    <property type="entry name" value="AIRS"/>
    <property type="match status" value="1"/>
</dbReference>
<keyword evidence="3 9" id="KW-0418">Kinase</keyword>
<organism evidence="9 10">
    <name type="scientific">Shackletoniella antarctica</name>
    <dbReference type="NCBI Taxonomy" id="268115"/>
    <lineage>
        <taxon>Bacteria</taxon>
        <taxon>Bacillati</taxon>
        <taxon>Cyanobacteriota</taxon>
        <taxon>Cyanophyceae</taxon>
        <taxon>Oculatellales</taxon>
        <taxon>Oculatellaceae</taxon>
        <taxon>Shackletoniella</taxon>
    </lineage>
</organism>
<dbReference type="PANTHER" id="PTHR10256">
    <property type="entry name" value="SELENIDE, WATER DIKINASE"/>
    <property type="match status" value="1"/>
</dbReference>
<sequence>MMQTQPAISTDVVLVGGGHTHALVLRRWGMAPIPGVRLTLLTDLVDTPYSGMLPSYVAGRYSFDEAHIDLRPLARFAQCRLVVDQAVGVDPDRQRVQCAHHPAIAYDVLSIDTGSTPATVAVPGAADYAIAAKPVPTLLRQWQEFLAEVEAHPQRPIALAVVGGGVGGVELTIGLHERLVNLLADLGQPSSNLTLHLFHRGPELAAERNRWTRRRLEQVLRSRGIQLHLSDAVEAISLDDATGQRLVRGASGVQVECDRVFWVTSASAPDWLQDSGLSLTAQGFIALGDTLQTLSHPNVFAAGDVATMVHHPRPKAGVFAVRQGPPLTDNLRRYVQGQPLQPFRPQKQFLTLIETGDGKAIASRGPFALETSLAHRWKDHIDRKFMARFRDLPVGQMAAPKNFPTAVAPPPPQCAGCGSKVGSTALSDALRRVREDFPSIPSEAVLIGLDAPDDAAVVAVPPGLAMVHTVDYFTALVDDPFVLAQICLKHCLSDLYAMGAQPHTVLALVQVPYATPPKQAEMLYQILAGTHKGLLASGTPLVGGHTTVGPQMALGFACNGVADPQKLLRKNGMQPGDQLILTQPLGTGTLFAADMRGKAKGRWIEGAIAAMLTPNQAAAEIFRAHGATACTDVTGFGLAGHLLEMTRASGVTATLNLAALPVLTGAVDTLSAGLLSSLHPQNLQAGEFIDPKAASHALYPLLFDPQTAGGLLATVPAAAAQQCLDDLRHHGYPAAALVGEVSTAAESQYLLRVRADRD</sequence>
<dbReference type="InterPro" id="IPR036921">
    <property type="entry name" value="PurM-like_N_sf"/>
</dbReference>
<evidence type="ECO:0000256" key="5">
    <source>
        <dbReference type="ARBA" id="ARBA00023266"/>
    </source>
</evidence>
<dbReference type="InterPro" id="IPR004536">
    <property type="entry name" value="SPS/SelD"/>
</dbReference>